<dbReference type="EMBL" id="CASHTH010000723">
    <property type="protein sequence ID" value="CAI8006802.1"/>
    <property type="molecule type" value="Genomic_DNA"/>
</dbReference>
<organism evidence="2 3">
    <name type="scientific">Geodia barretti</name>
    <name type="common">Barrett's horny sponge</name>
    <dbReference type="NCBI Taxonomy" id="519541"/>
    <lineage>
        <taxon>Eukaryota</taxon>
        <taxon>Metazoa</taxon>
        <taxon>Porifera</taxon>
        <taxon>Demospongiae</taxon>
        <taxon>Heteroscleromorpha</taxon>
        <taxon>Tetractinellida</taxon>
        <taxon>Astrophorina</taxon>
        <taxon>Geodiidae</taxon>
        <taxon>Geodia</taxon>
    </lineage>
</organism>
<proteinExistence type="predicted"/>
<dbReference type="Proteomes" id="UP001174909">
    <property type="component" value="Unassembled WGS sequence"/>
</dbReference>
<accession>A0AA35R9I0</accession>
<keyword evidence="3" id="KW-1185">Reference proteome</keyword>
<dbReference type="Gene3D" id="3.10.180.10">
    <property type="entry name" value="2,3-Dihydroxybiphenyl 1,2-Dioxygenase, domain 1"/>
    <property type="match status" value="1"/>
</dbReference>
<evidence type="ECO:0000313" key="3">
    <source>
        <dbReference type="Proteomes" id="UP001174909"/>
    </source>
</evidence>
<dbReference type="AlphaFoldDB" id="A0AA35R9I0"/>
<protein>
    <recommendedName>
        <fullName evidence="1">VOC domain-containing protein</fullName>
    </recommendedName>
</protein>
<dbReference type="InterPro" id="IPR029068">
    <property type="entry name" value="Glyas_Bleomycin-R_OHBP_Dase"/>
</dbReference>
<feature type="domain" description="VOC" evidence="1">
    <location>
        <begin position="4"/>
        <end position="117"/>
    </location>
</feature>
<evidence type="ECO:0000259" key="1">
    <source>
        <dbReference type="PROSITE" id="PS51819"/>
    </source>
</evidence>
<dbReference type="InterPro" id="IPR037523">
    <property type="entry name" value="VOC_core"/>
</dbReference>
<dbReference type="SUPFAM" id="SSF54593">
    <property type="entry name" value="Glyoxalase/Bleomycin resistance protein/Dihydroxybiphenyl dioxygenase"/>
    <property type="match status" value="1"/>
</dbReference>
<gene>
    <name evidence="2" type="ORF">GBAR_LOCUS4910</name>
</gene>
<dbReference type="PANTHER" id="PTHR33993">
    <property type="entry name" value="GLYOXALASE-RELATED"/>
    <property type="match status" value="1"/>
</dbReference>
<name>A0AA35R9I0_GEOBA</name>
<dbReference type="PROSITE" id="PS51819">
    <property type="entry name" value="VOC"/>
    <property type="match status" value="1"/>
</dbReference>
<sequence length="118" mass="13383">MITGVVGVTFWTDDLEKMFRFYNDVLQLPLHSRHPDFIAFELGEVRFNIGLHNRVSGNSSDPYRFMPHLGVADIHAVAARLADAGVEFIRQPEQESWGGWVATFRDPDGNTLQLLQLV</sequence>
<dbReference type="Pfam" id="PF00903">
    <property type="entry name" value="Glyoxalase"/>
    <property type="match status" value="1"/>
</dbReference>
<dbReference type="InterPro" id="IPR052164">
    <property type="entry name" value="Anthracycline_SecMetBiosynth"/>
</dbReference>
<reference evidence="2" key="1">
    <citation type="submission" date="2023-03" db="EMBL/GenBank/DDBJ databases">
        <authorList>
            <person name="Steffen K."/>
            <person name="Cardenas P."/>
        </authorList>
    </citation>
    <scope>NUCLEOTIDE SEQUENCE</scope>
</reference>
<comment type="caution">
    <text evidence="2">The sequence shown here is derived from an EMBL/GenBank/DDBJ whole genome shotgun (WGS) entry which is preliminary data.</text>
</comment>
<dbReference type="InterPro" id="IPR004360">
    <property type="entry name" value="Glyas_Fos-R_dOase_dom"/>
</dbReference>
<evidence type="ECO:0000313" key="2">
    <source>
        <dbReference type="EMBL" id="CAI8006802.1"/>
    </source>
</evidence>